<dbReference type="Gene3D" id="3.60.130.10">
    <property type="entry name" value="Clavaminate synthase-like"/>
    <property type="match status" value="1"/>
</dbReference>
<comment type="cofactor">
    <cofactor evidence="1">
        <name>Fe(2+)</name>
        <dbReference type="ChEBI" id="CHEBI:29033"/>
    </cofactor>
</comment>
<dbReference type="PANTHER" id="PTHR10696">
    <property type="entry name" value="GAMMA-BUTYROBETAINE HYDROXYLASE-RELATED"/>
    <property type="match status" value="1"/>
</dbReference>
<organism evidence="5 6">
    <name type="scientific">Limnoraphis robusta CS-951</name>
    <dbReference type="NCBI Taxonomy" id="1637645"/>
    <lineage>
        <taxon>Bacteria</taxon>
        <taxon>Bacillati</taxon>
        <taxon>Cyanobacteriota</taxon>
        <taxon>Cyanophyceae</taxon>
        <taxon>Oscillatoriophycideae</taxon>
        <taxon>Oscillatoriales</taxon>
        <taxon>Sirenicapillariaceae</taxon>
        <taxon>Limnoraphis</taxon>
    </lineage>
</organism>
<evidence type="ECO:0000313" key="6">
    <source>
        <dbReference type="Proteomes" id="UP000033607"/>
    </source>
</evidence>
<dbReference type="PANTHER" id="PTHR10696:SF56">
    <property type="entry name" value="TAUD_TFDA-LIKE DOMAIN-CONTAINING PROTEIN"/>
    <property type="match status" value="1"/>
</dbReference>
<dbReference type="InterPro" id="IPR042098">
    <property type="entry name" value="TauD-like_sf"/>
</dbReference>
<evidence type="ECO:0000313" key="5">
    <source>
        <dbReference type="EMBL" id="KKD38815.2"/>
    </source>
</evidence>
<dbReference type="AlphaFoldDB" id="A0A0F5YKV8"/>
<protein>
    <recommendedName>
        <fullName evidence="4">TauD/TfdA-like domain-containing protein</fullName>
    </recommendedName>
</protein>
<dbReference type="Proteomes" id="UP000033607">
    <property type="component" value="Unassembled WGS sequence"/>
</dbReference>
<dbReference type="InterPro" id="IPR050411">
    <property type="entry name" value="AlphaKG_dependent_hydroxylases"/>
</dbReference>
<evidence type="ECO:0000259" key="4">
    <source>
        <dbReference type="Pfam" id="PF02668"/>
    </source>
</evidence>
<dbReference type="EMBL" id="LATL02000123">
    <property type="protein sequence ID" value="KKD38815.2"/>
    <property type="molecule type" value="Genomic_DNA"/>
</dbReference>
<gene>
    <name evidence="5" type="ORF">WN50_06815</name>
</gene>
<dbReference type="GO" id="GO:0016491">
    <property type="term" value="F:oxidoreductase activity"/>
    <property type="evidence" value="ECO:0007669"/>
    <property type="project" value="UniProtKB-KW"/>
</dbReference>
<evidence type="ECO:0000256" key="1">
    <source>
        <dbReference type="ARBA" id="ARBA00001954"/>
    </source>
</evidence>
<sequence length="370" mass="41888">MKFKENTMEILKIPAAWKGDELLNSQYWNYQLSSLEIGEIEAAIHALKSSSNSPLEFPQLKKTLEAVSEELENGKGAVLLKGFPVDQYSEEELAEVYLTLCKQMGIPIRQSNSNFDSPSREKTQFITSIRAEADSSKDGKQSNDAYKLHTDRYDVLSLLCVRQARIGGENRLASAVTIANEMLQSHPEIAEALFQGMPWLFEGEKGWISYPIWSIHKGKFTTQLSSTYPRLSQFVEGAPRLTEKQKQGLDLIQAIGSKMGVTLTLEPGDWLMVNNHIVYHARSSWKIESGEYDRLLLRVCFSPLNSRELPNTDTFKSIWGSVEAGKPRGGFLPNHKLPPDQAINEPLSETESYWLDRYLKVRWVGIEAKK</sequence>
<reference evidence="5 6" key="1">
    <citation type="submission" date="2015-06" db="EMBL/GenBank/DDBJ databases">
        <title>Draft genome assembly of filamentous brackish cyanobacterium Limnoraphis robusta strain CS-951.</title>
        <authorList>
            <person name="Willis A."/>
            <person name="Parks M."/>
            <person name="Burford M.A."/>
        </authorList>
    </citation>
    <scope>NUCLEOTIDE SEQUENCE [LARGE SCALE GENOMIC DNA]</scope>
    <source>
        <strain evidence="5 6">CS-951</strain>
    </source>
</reference>
<dbReference type="SUPFAM" id="SSF51197">
    <property type="entry name" value="Clavaminate synthase-like"/>
    <property type="match status" value="1"/>
</dbReference>
<accession>A0A0F5YKV8</accession>
<comment type="caution">
    <text evidence="5">The sequence shown here is derived from an EMBL/GenBank/DDBJ whole genome shotgun (WGS) entry which is preliminary data.</text>
</comment>
<dbReference type="Pfam" id="PF02668">
    <property type="entry name" value="TauD"/>
    <property type="match status" value="1"/>
</dbReference>
<feature type="domain" description="TauD/TfdA-like" evidence="4">
    <location>
        <begin position="57"/>
        <end position="299"/>
    </location>
</feature>
<dbReference type="InterPro" id="IPR003819">
    <property type="entry name" value="TauD/TfdA-like"/>
</dbReference>
<name>A0A0F5YKV8_9CYAN</name>
<dbReference type="GO" id="GO:0017000">
    <property type="term" value="P:antibiotic biosynthetic process"/>
    <property type="evidence" value="ECO:0007669"/>
    <property type="project" value="UniProtKB-KW"/>
</dbReference>
<evidence type="ECO:0000256" key="3">
    <source>
        <dbReference type="ARBA" id="ARBA00023194"/>
    </source>
</evidence>
<keyword evidence="2" id="KW-0560">Oxidoreductase</keyword>
<keyword evidence="3" id="KW-0045">Antibiotic biosynthesis</keyword>
<evidence type="ECO:0000256" key="2">
    <source>
        <dbReference type="ARBA" id="ARBA00023002"/>
    </source>
</evidence>
<proteinExistence type="predicted"/>